<comment type="similarity">
    <text evidence="4">Belongs to the MsrA Met sulfoxide reductase family.</text>
</comment>
<reference evidence="6 7" key="1">
    <citation type="submission" date="2016-02" db="EMBL/GenBank/DDBJ databases">
        <authorList>
            <person name="Wen L."/>
            <person name="He K."/>
            <person name="Yang H."/>
        </authorList>
    </citation>
    <scope>NUCLEOTIDE SEQUENCE [LARGE SCALE GENOMIC DNA]</scope>
    <source>
        <strain evidence="6 7">CZ1127</strain>
    </source>
</reference>
<evidence type="ECO:0000256" key="3">
    <source>
        <dbReference type="ARBA" id="ARBA00048782"/>
    </source>
</evidence>
<dbReference type="GO" id="GO:0008113">
    <property type="term" value="F:peptide-methionine (S)-S-oxide reductase activity"/>
    <property type="evidence" value="ECO:0007669"/>
    <property type="project" value="UniProtKB-UniRule"/>
</dbReference>
<dbReference type="HAMAP" id="MF_01401">
    <property type="entry name" value="MsrA"/>
    <property type="match status" value="1"/>
</dbReference>
<gene>
    <name evidence="4" type="primary">msrA</name>
    <name evidence="6" type="ORF">AXE80_08660</name>
</gene>
<dbReference type="InterPro" id="IPR002569">
    <property type="entry name" value="Met_Sox_Rdtase_MsrA_dom"/>
</dbReference>
<comment type="function">
    <text evidence="4">Has an important function as a repair enzyme for proteins that have been inactivated by oxidation. Catalyzes the reversible oxidation-reduction of methionine sulfoxide in proteins to methionine.</text>
</comment>
<evidence type="ECO:0000313" key="6">
    <source>
        <dbReference type="EMBL" id="ANW96344.1"/>
    </source>
</evidence>
<dbReference type="STRING" id="1790137.AXE80_08660"/>
<dbReference type="Pfam" id="PF01625">
    <property type="entry name" value="PMSR"/>
    <property type="match status" value="1"/>
</dbReference>
<evidence type="ECO:0000256" key="2">
    <source>
        <dbReference type="ARBA" id="ARBA00047806"/>
    </source>
</evidence>
<evidence type="ECO:0000259" key="5">
    <source>
        <dbReference type="Pfam" id="PF01625"/>
    </source>
</evidence>
<dbReference type="NCBIfam" id="TIGR00401">
    <property type="entry name" value="msrA"/>
    <property type="match status" value="1"/>
</dbReference>
<organism evidence="6 7">
    <name type="scientific">Wenyingzhuangia fucanilytica</name>
    <dbReference type="NCBI Taxonomy" id="1790137"/>
    <lineage>
        <taxon>Bacteria</taxon>
        <taxon>Pseudomonadati</taxon>
        <taxon>Bacteroidota</taxon>
        <taxon>Flavobacteriia</taxon>
        <taxon>Flavobacteriales</taxon>
        <taxon>Flavobacteriaceae</taxon>
        <taxon>Wenyingzhuangia</taxon>
    </lineage>
</organism>
<keyword evidence="1 4" id="KW-0560">Oxidoreductase</keyword>
<dbReference type="EMBL" id="CP014224">
    <property type="protein sequence ID" value="ANW96344.1"/>
    <property type="molecule type" value="Genomic_DNA"/>
</dbReference>
<dbReference type="KEGG" id="wfu:AXE80_08660"/>
<dbReference type="Gene3D" id="3.30.1060.10">
    <property type="entry name" value="Peptide methionine sulphoxide reductase MsrA"/>
    <property type="match status" value="1"/>
</dbReference>
<comment type="catalytic activity">
    <reaction evidence="3 4">
        <text>[thioredoxin]-disulfide + L-methionine + H2O = L-methionine (S)-S-oxide + [thioredoxin]-dithiol</text>
        <dbReference type="Rhea" id="RHEA:19993"/>
        <dbReference type="Rhea" id="RHEA-COMP:10698"/>
        <dbReference type="Rhea" id="RHEA-COMP:10700"/>
        <dbReference type="ChEBI" id="CHEBI:15377"/>
        <dbReference type="ChEBI" id="CHEBI:29950"/>
        <dbReference type="ChEBI" id="CHEBI:50058"/>
        <dbReference type="ChEBI" id="CHEBI:57844"/>
        <dbReference type="ChEBI" id="CHEBI:58772"/>
        <dbReference type="EC" id="1.8.4.11"/>
    </reaction>
</comment>
<dbReference type="PANTHER" id="PTHR43774">
    <property type="entry name" value="PEPTIDE METHIONINE SULFOXIDE REDUCTASE"/>
    <property type="match status" value="1"/>
</dbReference>
<dbReference type="AlphaFoldDB" id="A0A1B1Y6I2"/>
<dbReference type="SUPFAM" id="SSF55068">
    <property type="entry name" value="Peptide methionine sulfoxide reductase"/>
    <property type="match status" value="1"/>
</dbReference>
<name>A0A1B1Y6I2_9FLAO</name>
<dbReference type="EC" id="1.8.4.11" evidence="4"/>
<dbReference type="OrthoDB" id="4174719at2"/>
<dbReference type="Proteomes" id="UP000092967">
    <property type="component" value="Chromosome"/>
</dbReference>
<feature type="domain" description="Peptide methionine sulphoxide reductase MsrA" evidence="5">
    <location>
        <begin position="30"/>
        <end position="175"/>
    </location>
</feature>
<dbReference type="InterPro" id="IPR036509">
    <property type="entry name" value="Met_Sox_Rdtase_MsrA_sf"/>
</dbReference>
<dbReference type="RefSeq" id="WP_068826373.1">
    <property type="nucleotide sequence ID" value="NZ_CP014224.1"/>
</dbReference>
<keyword evidence="7" id="KW-1185">Reference proteome</keyword>
<dbReference type="GO" id="GO:0033744">
    <property type="term" value="F:L-methionine:thioredoxin-disulfide S-oxidoreductase activity"/>
    <property type="evidence" value="ECO:0007669"/>
    <property type="project" value="RHEA"/>
</dbReference>
<protein>
    <recommendedName>
        <fullName evidence="4">Peptide methionine sulfoxide reductase MsrA</fullName>
        <shortName evidence="4">Protein-methionine-S-oxide reductase</shortName>
        <ecNumber evidence="4">1.8.4.11</ecNumber>
    </recommendedName>
    <alternativeName>
        <fullName evidence="4">Peptide-methionine (S)-S-oxide reductase</fullName>
        <shortName evidence="4">Peptide Met(O) reductase</shortName>
    </alternativeName>
</protein>
<proteinExistence type="inferred from homology"/>
<evidence type="ECO:0000256" key="4">
    <source>
        <dbReference type="HAMAP-Rule" id="MF_01401"/>
    </source>
</evidence>
<evidence type="ECO:0000313" key="7">
    <source>
        <dbReference type="Proteomes" id="UP000092967"/>
    </source>
</evidence>
<dbReference type="PANTHER" id="PTHR43774:SF1">
    <property type="entry name" value="PEPTIDE METHIONINE SULFOXIDE REDUCTASE MSRA 2"/>
    <property type="match status" value="1"/>
</dbReference>
<feature type="active site" evidence="4">
    <location>
        <position position="36"/>
    </location>
</feature>
<comment type="catalytic activity">
    <reaction evidence="2 4">
        <text>L-methionyl-[protein] + [thioredoxin]-disulfide + H2O = L-methionyl-(S)-S-oxide-[protein] + [thioredoxin]-dithiol</text>
        <dbReference type="Rhea" id="RHEA:14217"/>
        <dbReference type="Rhea" id="RHEA-COMP:10698"/>
        <dbReference type="Rhea" id="RHEA-COMP:10700"/>
        <dbReference type="Rhea" id="RHEA-COMP:12313"/>
        <dbReference type="Rhea" id="RHEA-COMP:12315"/>
        <dbReference type="ChEBI" id="CHEBI:15377"/>
        <dbReference type="ChEBI" id="CHEBI:16044"/>
        <dbReference type="ChEBI" id="CHEBI:29950"/>
        <dbReference type="ChEBI" id="CHEBI:44120"/>
        <dbReference type="ChEBI" id="CHEBI:50058"/>
        <dbReference type="EC" id="1.8.4.11"/>
    </reaction>
</comment>
<accession>A0A1B1Y6I2</accession>
<sequence>MRILLFTLLFTSSLFSQKTQIPNDQNLNVAYFASGCFWCVEAIYESVPGVNEAISGYAGSDVKNPTYKTIHKTGHAETVAVYYDSTKITYSELIDVYYMSQDPTTYGQSPDFGKNYRSIIFYSNATEQKIAQDKFNFVNKILNGKAVTEIKMIDHFYPAEDYHQNYEKKHPDNSYIKSVSIPRLNRFKTKYFKK</sequence>
<evidence type="ECO:0000256" key="1">
    <source>
        <dbReference type="ARBA" id="ARBA00023002"/>
    </source>
</evidence>